<evidence type="ECO:0000313" key="8">
    <source>
        <dbReference type="Proteomes" id="UP000291832"/>
    </source>
</evidence>
<accession>A0A4Q7TGM7</accession>
<keyword evidence="5" id="KW-0460">Magnesium</keyword>
<dbReference type="Pfam" id="PF00348">
    <property type="entry name" value="polyprenyl_synt"/>
    <property type="match status" value="1"/>
</dbReference>
<dbReference type="AlphaFoldDB" id="A0A4Q7TGM7"/>
<dbReference type="PROSITE" id="PS00723">
    <property type="entry name" value="POLYPRENYL_SYNTHASE_1"/>
    <property type="match status" value="1"/>
</dbReference>
<dbReference type="GO" id="GO:0008299">
    <property type="term" value="P:isoprenoid biosynthetic process"/>
    <property type="evidence" value="ECO:0007669"/>
    <property type="project" value="InterPro"/>
</dbReference>
<sequence>MTQTETRAPAAPDTTTREICAQIDRLIDARSARIAAHGPHFSELWDVAVHCLQGGKLLRPRLMMGAFDTLAGTGPAAQRTSALEVAAALEILHFSFLLHDDVIDEDLVRRGEPNLIGCLVAGGAPGLAPAASPAADTTAAARRTLHWARSSGLLVGDLMLTIAHQIMARLRLPEHSRTRVLDLLEASVTETVAGEYCDVGLADGAFVPDLSLVLDMTRMKTASYTFELPLRIAAVVAESPPAVELQLGEVGRHLGVAFQLQDDLLSAFSVSAAHGKDQFSDFREGKETALIAYARMTNAWPSIERLLGAERFSDDSGRRIQRLLTECGAREFIETLVQDQIRTALQVLTRADCAIPAATSRFILGLVDSLDGRRA</sequence>
<keyword evidence="4" id="KW-0479">Metal-binding</keyword>
<dbReference type="SFLD" id="SFLDS00005">
    <property type="entry name" value="Isoprenoid_Synthase_Type_I"/>
    <property type="match status" value="1"/>
</dbReference>
<dbReference type="PANTHER" id="PTHR12001:SF85">
    <property type="entry name" value="SHORT CHAIN ISOPRENYL DIPHOSPHATE SYNTHASE"/>
    <property type="match status" value="1"/>
</dbReference>
<evidence type="ECO:0000256" key="3">
    <source>
        <dbReference type="ARBA" id="ARBA00022679"/>
    </source>
</evidence>
<evidence type="ECO:0000256" key="4">
    <source>
        <dbReference type="ARBA" id="ARBA00022723"/>
    </source>
</evidence>
<comment type="cofactor">
    <cofactor evidence="1">
        <name>Mg(2+)</name>
        <dbReference type="ChEBI" id="CHEBI:18420"/>
    </cofactor>
</comment>
<dbReference type="InterPro" id="IPR033749">
    <property type="entry name" value="Polyprenyl_synt_CS"/>
</dbReference>
<evidence type="ECO:0000256" key="5">
    <source>
        <dbReference type="ARBA" id="ARBA00022842"/>
    </source>
</evidence>
<evidence type="ECO:0000256" key="1">
    <source>
        <dbReference type="ARBA" id="ARBA00001946"/>
    </source>
</evidence>
<reference evidence="7 8" key="1">
    <citation type="journal article" date="2015" name="Stand. Genomic Sci.">
        <title>Genomic Encyclopedia of Bacterial and Archaeal Type Strains, Phase III: the genomes of soil and plant-associated and newly described type strains.</title>
        <authorList>
            <person name="Whitman W.B."/>
            <person name="Woyke T."/>
            <person name="Klenk H.P."/>
            <person name="Zhou Y."/>
            <person name="Lilburn T.G."/>
            <person name="Beck B.J."/>
            <person name="De Vos P."/>
            <person name="Vandamme P."/>
            <person name="Eisen J.A."/>
            <person name="Garrity G."/>
            <person name="Hugenholtz P."/>
            <person name="Kyrpides N.C."/>
        </authorList>
    </citation>
    <scope>NUCLEOTIDE SEQUENCE [LARGE SCALE GENOMIC DNA]</scope>
    <source>
        <strain evidence="7 8">RF6</strain>
    </source>
</reference>
<organism evidence="7 8">
    <name type="scientific">Leucobacter luti</name>
    <dbReference type="NCBI Taxonomy" id="340320"/>
    <lineage>
        <taxon>Bacteria</taxon>
        <taxon>Bacillati</taxon>
        <taxon>Actinomycetota</taxon>
        <taxon>Actinomycetes</taxon>
        <taxon>Micrococcales</taxon>
        <taxon>Microbacteriaceae</taxon>
        <taxon>Leucobacter</taxon>
    </lineage>
</organism>
<name>A0A4Q7TGM7_9MICO</name>
<dbReference type="OrthoDB" id="4497239at2"/>
<protein>
    <submittedName>
        <fullName evidence="7">Geranylgeranyl diphosphate synthase type II</fullName>
    </submittedName>
</protein>
<evidence type="ECO:0000256" key="2">
    <source>
        <dbReference type="ARBA" id="ARBA00006706"/>
    </source>
</evidence>
<dbReference type="InterPro" id="IPR000092">
    <property type="entry name" value="Polyprenyl_synt"/>
</dbReference>
<dbReference type="PANTHER" id="PTHR12001">
    <property type="entry name" value="GERANYLGERANYL PYROPHOSPHATE SYNTHASE"/>
    <property type="match status" value="1"/>
</dbReference>
<comment type="similarity">
    <text evidence="2 6">Belongs to the FPP/GGPP synthase family.</text>
</comment>
<evidence type="ECO:0000256" key="6">
    <source>
        <dbReference type="RuleBase" id="RU004466"/>
    </source>
</evidence>
<keyword evidence="8" id="KW-1185">Reference proteome</keyword>
<dbReference type="EMBL" id="SHKI01000009">
    <property type="protein sequence ID" value="RZT59433.1"/>
    <property type="molecule type" value="Genomic_DNA"/>
</dbReference>
<dbReference type="RefSeq" id="WP_130455746.1">
    <property type="nucleotide sequence ID" value="NZ_QYAG01000002.1"/>
</dbReference>
<dbReference type="SUPFAM" id="SSF48576">
    <property type="entry name" value="Terpenoid synthases"/>
    <property type="match status" value="1"/>
</dbReference>
<comment type="caution">
    <text evidence="7">The sequence shown here is derived from an EMBL/GenBank/DDBJ whole genome shotgun (WGS) entry which is preliminary data.</text>
</comment>
<keyword evidence="3 6" id="KW-0808">Transferase</keyword>
<dbReference type="GO" id="GO:0004659">
    <property type="term" value="F:prenyltransferase activity"/>
    <property type="evidence" value="ECO:0007669"/>
    <property type="project" value="InterPro"/>
</dbReference>
<dbReference type="GO" id="GO:0046872">
    <property type="term" value="F:metal ion binding"/>
    <property type="evidence" value="ECO:0007669"/>
    <property type="project" value="UniProtKB-KW"/>
</dbReference>
<dbReference type="Gene3D" id="1.10.600.10">
    <property type="entry name" value="Farnesyl Diphosphate Synthase"/>
    <property type="match status" value="1"/>
</dbReference>
<proteinExistence type="inferred from homology"/>
<gene>
    <name evidence="7" type="ORF">EV139_3105</name>
</gene>
<evidence type="ECO:0000313" key="7">
    <source>
        <dbReference type="EMBL" id="RZT59433.1"/>
    </source>
</evidence>
<dbReference type="InterPro" id="IPR008949">
    <property type="entry name" value="Isoprenoid_synthase_dom_sf"/>
</dbReference>
<dbReference type="Proteomes" id="UP000291832">
    <property type="component" value="Unassembled WGS sequence"/>
</dbReference>